<dbReference type="EMBL" id="CABFJX010000385">
    <property type="protein sequence ID" value="VTT76730.1"/>
    <property type="molecule type" value="Genomic_DNA"/>
</dbReference>
<dbReference type="GO" id="GO:0008270">
    <property type="term" value="F:zinc ion binding"/>
    <property type="evidence" value="ECO:0007669"/>
    <property type="project" value="UniProtKB-KW"/>
</dbReference>
<evidence type="ECO:0000259" key="3">
    <source>
        <dbReference type="PROSITE" id="PS50157"/>
    </source>
</evidence>
<dbReference type="Proteomes" id="UP000760494">
    <property type="component" value="Unassembled WGS sequence"/>
</dbReference>
<feature type="compositionally biased region" description="Basic residues" evidence="2">
    <location>
        <begin position="1"/>
        <end position="10"/>
    </location>
</feature>
<accession>A0A9Q9RX13</accession>
<evidence type="ECO:0000256" key="1">
    <source>
        <dbReference type="PROSITE-ProRule" id="PRU00042"/>
    </source>
</evidence>
<evidence type="ECO:0000313" key="5">
    <source>
        <dbReference type="Proteomes" id="UP000760494"/>
    </source>
</evidence>
<protein>
    <recommendedName>
        <fullName evidence="3">C2H2-type domain-containing protein</fullName>
    </recommendedName>
</protein>
<evidence type="ECO:0000313" key="4">
    <source>
        <dbReference type="EMBL" id="VTT76730.1"/>
    </source>
</evidence>
<dbReference type="PROSITE" id="PS50157">
    <property type="entry name" value="ZINC_FINGER_C2H2_2"/>
    <property type="match status" value="1"/>
</dbReference>
<dbReference type="PANTHER" id="PTHR38166">
    <property type="entry name" value="C2H2-TYPE DOMAIN-CONTAINING PROTEIN-RELATED"/>
    <property type="match status" value="1"/>
</dbReference>
<keyword evidence="1" id="KW-0862">Zinc</keyword>
<organism evidence="4 5">
    <name type="scientific">Fusarium fujikuroi</name>
    <name type="common">Bakanae and foot rot disease fungus</name>
    <name type="synonym">Gibberella fujikuroi</name>
    <dbReference type="NCBI Taxonomy" id="5127"/>
    <lineage>
        <taxon>Eukaryota</taxon>
        <taxon>Fungi</taxon>
        <taxon>Dikarya</taxon>
        <taxon>Ascomycota</taxon>
        <taxon>Pezizomycotina</taxon>
        <taxon>Sordariomycetes</taxon>
        <taxon>Hypocreomycetidae</taxon>
        <taxon>Hypocreales</taxon>
        <taxon>Nectriaceae</taxon>
        <taxon>Fusarium</taxon>
        <taxon>Fusarium fujikuroi species complex</taxon>
    </lineage>
</organism>
<sequence length="239" mass="27645">MDRKRYTRRRRPDDVPANDHLTIGHSSRTSPRPKEKKAFINTFACNRCHESFVSQDLLFQHQRQEDPCPINVPETTVGKITLEQATKLGAKKKKTNMSDEMRWFVLYDIIFPDQEPAQRPSTPYHQPLANQTLNNLSALAPVSISSYRDTFIGPSVQTKKRRLEGKLKHWGVADPGFRQTLAAKVQEYQFQELQDFMRRMTMLRVRLMMNPKRHTLTWTTPGLWASPKAAQQTSSTGTF</sequence>
<dbReference type="InterPro" id="IPR013087">
    <property type="entry name" value="Znf_C2H2_type"/>
</dbReference>
<keyword evidence="1" id="KW-0479">Metal-binding</keyword>
<keyword evidence="1" id="KW-0863">Zinc-finger</keyword>
<gene>
    <name evidence="4" type="ORF">C2S_1927</name>
</gene>
<proteinExistence type="predicted"/>
<comment type="caution">
    <text evidence="4">The sequence shown here is derived from an EMBL/GenBank/DDBJ whole genome shotgun (WGS) entry which is preliminary data.</text>
</comment>
<feature type="domain" description="C2H2-type" evidence="3">
    <location>
        <begin position="43"/>
        <end position="63"/>
    </location>
</feature>
<feature type="region of interest" description="Disordered" evidence="2">
    <location>
        <begin position="1"/>
        <end position="35"/>
    </location>
</feature>
<evidence type="ECO:0000256" key="2">
    <source>
        <dbReference type="SAM" id="MobiDB-lite"/>
    </source>
</evidence>
<dbReference type="PANTHER" id="PTHR38166:SF1">
    <property type="entry name" value="C2H2-TYPE DOMAIN-CONTAINING PROTEIN"/>
    <property type="match status" value="1"/>
</dbReference>
<dbReference type="AlphaFoldDB" id="A0A9Q9RX13"/>
<name>A0A9Q9RX13_FUSFU</name>
<reference evidence="4" key="1">
    <citation type="submission" date="2019-05" db="EMBL/GenBank/DDBJ databases">
        <authorList>
            <person name="Piombo E."/>
        </authorList>
    </citation>
    <scope>NUCLEOTIDE SEQUENCE</scope>
    <source>
        <strain evidence="4">C2S</strain>
    </source>
</reference>